<evidence type="ECO:0000313" key="2">
    <source>
        <dbReference type="EMBL" id="AXX92008.1"/>
    </source>
</evidence>
<keyword evidence="1" id="KW-1133">Transmembrane helix</keyword>
<keyword evidence="1" id="KW-0812">Transmembrane</keyword>
<evidence type="ECO:0000256" key="1">
    <source>
        <dbReference type="SAM" id="Phobius"/>
    </source>
</evidence>
<dbReference type="RefSeq" id="WP_099341058.1">
    <property type="nucleotide sequence ID" value="NZ_CP032098.1"/>
</dbReference>
<proteinExistence type="predicted"/>
<dbReference type="EMBL" id="CP032098">
    <property type="protein sequence ID" value="AXX92008.1"/>
    <property type="molecule type" value="Genomic_DNA"/>
</dbReference>
<evidence type="ECO:0000313" key="4">
    <source>
        <dbReference type="Proteomes" id="UP000221222"/>
    </source>
</evidence>
<feature type="transmembrane region" description="Helical" evidence="1">
    <location>
        <begin position="51"/>
        <end position="70"/>
    </location>
</feature>
<gene>
    <name evidence="2" type="ORF">AMOL_1019</name>
    <name evidence="3" type="ORF">CPU12_00215</name>
</gene>
<dbReference type="Proteomes" id="UP000262712">
    <property type="component" value="Chromosome"/>
</dbReference>
<organism evidence="3 4">
    <name type="scientific">Malaciobacter molluscorum LMG 25693</name>
    <dbReference type="NCBI Taxonomy" id="870501"/>
    <lineage>
        <taxon>Bacteria</taxon>
        <taxon>Pseudomonadati</taxon>
        <taxon>Campylobacterota</taxon>
        <taxon>Epsilonproteobacteria</taxon>
        <taxon>Campylobacterales</taxon>
        <taxon>Arcobacteraceae</taxon>
        <taxon>Malaciobacter</taxon>
    </lineage>
</organism>
<dbReference type="KEGG" id="amol:AMOL_1019"/>
<keyword evidence="1" id="KW-0472">Membrane</keyword>
<protein>
    <submittedName>
        <fullName evidence="2">Membrane protein</fullName>
    </submittedName>
</protein>
<dbReference type="Proteomes" id="UP000221222">
    <property type="component" value="Unassembled WGS sequence"/>
</dbReference>
<feature type="transmembrane region" description="Helical" evidence="1">
    <location>
        <begin position="26"/>
        <end position="45"/>
    </location>
</feature>
<reference evidence="2 5" key="2">
    <citation type="submission" date="2018-08" db="EMBL/GenBank/DDBJ databases">
        <title>Complete genome of the Arcobacter molluscorum type strain LMG 25693.</title>
        <authorList>
            <person name="Miller W.G."/>
            <person name="Yee E."/>
            <person name="Bono J.L."/>
        </authorList>
    </citation>
    <scope>NUCLEOTIDE SEQUENCE [LARGE SCALE GENOMIC DNA]</scope>
    <source>
        <strain evidence="2 5">CECT 7696</strain>
    </source>
</reference>
<dbReference type="EMBL" id="NXFY01000001">
    <property type="protein sequence ID" value="PHO19241.1"/>
    <property type="molecule type" value="Genomic_DNA"/>
</dbReference>
<evidence type="ECO:0000313" key="3">
    <source>
        <dbReference type="EMBL" id="PHO19241.1"/>
    </source>
</evidence>
<sequence>MKKNKKIKLKREIEKPIKVFGKQLKLTRVLLILIVGLIYFISLYFEIRTLTPLIIGIIPAILFIIALIVYQNRIIYFGNYSIECSNAGDLYLTKLKGRCPTCDGQLKIVKKFNTEYIQCQNNSEHKFYLEVN</sequence>
<keyword evidence="4" id="KW-1185">Reference proteome</keyword>
<reference evidence="3 4" key="1">
    <citation type="submission" date="2017-09" db="EMBL/GenBank/DDBJ databases">
        <title>Arcobacter canalis sp. nov., a new species isolated from a water canal contaminated with urban sewage.</title>
        <authorList>
            <person name="Perez-Cataluna A."/>
            <person name="Salas-Masso N."/>
            <person name="Figueras M.J."/>
        </authorList>
    </citation>
    <scope>NUCLEOTIDE SEQUENCE [LARGE SCALE GENOMIC DNA]</scope>
    <source>
        <strain evidence="3 4">F98-3</strain>
    </source>
</reference>
<accession>A0A2G1DL89</accession>
<evidence type="ECO:0000313" key="5">
    <source>
        <dbReference type="Proteomes" id="UP000262712"/>
    </source>
</evidence>
<name>A0A2G1DL89_9BACT</name>
<dbReference type="AlphaFoldDB" id="A0A2G1DL89"/>